<proteinExistence type="inferred from homology"/>
<evidence type="ECO:0000256" key="4">
    <source>
        <dbReference type="SAM" id="Phobius"/>
    </source>
</evidence>
<dbReference type="PANTHER" id="PTHR30093:SF34">
    <property type="entry name" value="PREPILIN PEPTIDASE-DEPENDENT PROTEIN D"/>
    <property type="match status" value="1"/>
</dbReference>
<feature type="transmembrane region" description="Helical" evidence="4">
    <location>
        <begin position="7"/>
        <end position="31"/>
    </location>
</feature>
<dbReference type="Proteomes" id="UP000489961">
    <property type="component" value="Unassembled WGS sequence"/>
</dbReference>
<dbReference type="PROSITE" id="PS00409">
    <property type="entry name" value="PROKAR_NTER_METHYL"/>
    <property type="match status" value="1"/>
</dbReference>
<dbReference type="AlphaFoldDB" id="A0A811G7R1"/>
<name>A0A811G7R1_9GAMM</name>
<dbReference type="Pfam" id="PF07963">
    <property type="entry name" value="N_methyl"/>
    <property type="match status" value="1"/>
</dbReference>
<dbReference type="Pfam" id="PF00114">
    <property type="entry name" value="Pilin"/>
    <property type="match status" value="1"/>
</dbReference>
<evidence type="ECO:0000313" key="6">
    <source>
        <dbReference type="Proteomes" id="UP000489961"/>
    </source>
</evidence>
<dbReference type="InterPro" id="IPR045584">
    <property type="entry name" value="Pilin-like"/>
</dbReference>
<evidence type="ECO:0000256" key="3">
    <source>
        <dbReference type="RuleBase" id="RU000389"/>
    </source>
</evidence>
<dbReference type="NCBIfam" id="TIGR02532">
    <property type="entry name" value="IV_pilin_GFxxxE"/>
    <property type="match status" value="1"/>
</dbReference>
<comment type="caution">
    <text evidence="5">The sequence shown here is derived from an EMBL/GenBank/DDBJ whole genome shotgun (WGS) entry which is preliminary data.</text>
</comment>
<keyword evidence="3" id="KW-0281">Fimbrium</keyword>
<dbReference type="GO" id="GO:0043107">
    <property type="term" value="P:type IV pilus-dependent motility"/>
    <property type="evidence" value="ECO:0007669"/>
    <property type="project" value="TreeGrafter"/>
</dbReference>
<keyword evidence="4" id="KW-0472">Membrane</keyword>
<keyword evidence="4" id="KW-1133">Transmembrane helix</keyword>
<dbReference type="SUPFAM" id="SSF54523">
    <property type="entry name" value="Pili subunits"/>
    <property type="match status" value="1"/>
</dbReference>
<dbReference type="GO" id="GO:0007155">
    <property type="term" value="P:cell adhesion"/>
    <property type="evidence" value="ECO:0007669"/>
    <property type="project" value="InterPro"/>
</dbReference>
<evidence type="ECO:0000313" key="5">
    <source>
        <dbReference type="EMBL" id="CAB1208109.1"/>
    </source>
</evidence>
<protein>
    <submittedName>
        <fullName evidence="5">Fimbrial protein</fullName>
    </submittedName>
</protein>
<dbReference type="InterPro" id="IPR001082">
    <property type="entry name" value="Pilin"/>
</dbReference>
<dbReference type="Gene3D" id="3.30.700.10">
    <property type="entry name" value="Glycoprotein, Type 4 Pilin"/>
    <property type="match status" value="1"/>
</dbReference>
<evidence type="ECO:0000256" key="2">
    <source>
        <dbReference type="ARBA" id="ARBA00022481"/>
    </source>
</evidence>
<gene>
    <name evidence="5" type="primary">fimA_3</name>
    <name evidence="5" type="ORF">SFB21_0303</name>
</gene>
<evidence type="ECO:0000256" key="1">
    <source>
        <dbReference type="ARBA" id="ARBA00005233"/>
    </source>
</evidence>
<accession>A0A811G7R1</accession>
<keyword evidence="2" id="KW-0488">Methylation</keyword>
<reference evidence="5 6" key="1">
    <citation type="submission" date="2020-02" db="EMBL/GenBank/DDBJ databases">
        <authorList>
            <person name="Chaudhuri R."/>
        </authorList>
    </citation>
    <scope>NUCLEOTIDE SEQUENCE [LARGE SCALE GENOMIC DNA]</scope>
    <source>
        <strain evidence="5">SFB21</strain>
    </source>
</reference>
<dbReference type="PANTHER" id="PTHR30093">
    <property type="entry name" value="GENERAL SECRETION PATHWAY PROTEIN G"/>
    <property type="match status" value="1"/>
</dbReference>
<comment type="similarity">
    <text evidence="1 3">Belongs to the N-Me-Phe pilin family.</text>
</comment>
<dbReference type="EMBL" id="CADDTS010000006">
    <property type="protein sequence ID" value="CAB1208109.1"/>
    <property type="molecule type" value="Genomic_DNA"/>
</dbReference>
<dbReference type="GO" id="GO:0044096">
    <property type="term" value="C:type IV pilus"/>
    <property type="evidence" value="ECO:0007669"/>
    <property type="project" value="TreeGrafter"/>
</dbReference>
<keyword evidence="4" id="KW-0812">Transmembrane</keyword>
<organism evidence="5 6">
    <name type="scientific">Acinetobacter bouvetii</name>
    <dbReference type="NCBI Taxonomy" id="202951"/>
    <lineage>
        <taxon>Bacteria</taxon>
        <taxon>Pseudomonadati</taxon>
        <taxon>Pseudomonadota</taxon>
        <taxon>Gammaproteobacteria</taxon>
        <taxon>Moraxellales</taxon>
        <taxon>Moraxellaceae</taxon>
        <taxon>Acinetobacter</taxon>
    </lineage>
</organism>
<dbReference type="InterPro" id="IPR012902">
    <property type="entry name" value="N_methyl_site"/>
</dbReference>
<sequence>MNKMQKGFTLIELMIVVAIIGILAAFAIPAYQDYVARGQAAEGFSLADGLKTALSTNVEKGSCGTTSLVGKYAAKVKLGGTLATDGSGCTVTITYAANDISAKLKNGGVVLDVDKTGSLKFSSVTGVVTRDLLPKAFQ</sequence>